<evidence type="ECO:0000313" key="1">
    <source>
        <dbReference type="EMBL" id="PHK98389.1"/>
    </source>
</evidence>
<keyword evidence="2" id="KW-1185">Reference proteome</keyword>
<dbReference type="RefSeq" id="WP_099106775.1">
    <property type="nucleotide sequence ID" value="NZ_JAATJF010000004.1"/>
</dbReference>
<gene>
    <name evidence="1" type="ORF">CGL56_11885</name>
</gene>
<dbReference type="Proteomes" id="UP000226437">
    <property type="component" value="Unassembled WGS sequence"/>
</dbReference>
<sequence>METQSADHGYPYQKLQALKGLIGMEFISLHLRAAQIETEEISVYEDFVVELRSDTEVALLHLANGWFTPPELPGRGHLNLTLRTYAIEEVTPQDAPSEARAEYESVTKPLGVRYAALSEPGPLEEVQVNEGHAGQSPTAPDVRSVESIVLHFATGKALVLISAEDRVVIKSTTRKALENGADPLHTIVDGQPRTIESIRVSAIAS</sequence>
<dbReference type="AlphaFoldDB" id="A0A2G0CEI7"/>
<accession>A0A2G0CEI7</accession>
<reference evidence="1 2" key="1">
    <citation type="submission" date="2017-10" db="EMBL/GenBank/DDBJ databases">
        <title>The draft genome sequence of Lewinella marina KCTC 32374.</title>
        <authorList>
            <person name="Wang K."/>
        </authorList>
    </citation>
    <scope>NUCLEOTIDE SEQUENCE [LARGE SCALE GENOMIC DNA]</scope>
    <source>
        <strain evidence="1 2">MKG-38</strain>
    </source>
</reference>
<organism evidence="1 2">
    <name type="scientific">Neolewinella marina</name>
    <dbReference type="NCBI Taxonomy" id="438751"/>
    <lineage>
        <taxon>Bacteria</taxon>
        <taxon>Pseudomonadati</taxon>
        <taxon>Bacteroidota</taxon>
        <taxon>Saprospiria</taxon>
        <taxon>Saprospirales</taxon>
        <taxon>Lewinellaceae</taxon>
        <taxon>Neolewinella</taxon>
    </lineage>
</organism>
<dbReference type="OrthoDB" id="5196068at2"/>
<evidence type="ECO:0000313" key="2">
    <source>
        <dbReference type="Proteomes" id="UP000226437"/>
    </source>
</evidence>
<proteinExistence type="predicted"/>
<name>A0A2G0CEI7_9BACT</name>
<dbReference type="EMBL" id="PDLO01000004">
    <property type="protein sequence ID" value="PHK98389.1"/>
    <property type="molecule type" value="Genomic_DNA"/>
</dbReference>
<comment type="caution">
    <text evidence="1">The sequence shown here is derived from an EMBL/GenBank/DDBJ whole genome shotgun (WGS) entry which is preliminary data.</text>
</comment>
<protein>
    <submittedName>
        <fullName evidence="1">Uncharacterized protein</fullName>
    </submittedName>
</protein>